<dbReference type="InterPro" id="IPR022634">
    <property type="entry name" value="DNA_polIII_beta_N"/>
</dbReference>
<dbReference type="GO" id="GO:0003887">
    <property type="term" value="F:DNA-directed DNA polymerase activity"/>
    <property type="evidence" value="ECO:0007669"/>
    <property type="project" value="UniProtKB-UniRule"/>
</dbReference>
<evidence type="ECO:0000256" key="4">
    <source>
        <dbReference type="ARBA" id="ARBA00022679"/>
    </source>
</evidence>
<gene>
    <name evidence="13" type="ORF">A2126_04395</name>
</gene>
<keyword evidence="3 9" id="KW-0963">Cytoplasm</keyword>
<dbReference type="PANTHER" id="PTHR30478">
    <property type="entry name" value="DNA POLYMERASE III SUBUNIT BETA"/>
    <property type="match status" value="1"/>
</dbReference>
<dbReference type="Pfam" id="PF00712">
    <property type="entry name" value="DNA_pol3_beta"/>
    <property type="match status" value="1"/>
</dbReference>
<accession>A0A1G1W3A0</accession>
<dbReference type="InterPro" id="IPR022637">
    <property type="entry name" value="DNA_polIII_beta_cen"/>
</dbReference>
<feature type="domain" description="DNA polymerase III beta sliding clamp central" evidence="11">
    <location>
        <begin position="132"/>
        <end position="241"/>
    </location>
</feature>
<keyword evidence="4 9" id="KW-0808">Transferase</keyword>
<keyword evidence="7 9" id="KW-0239">DNA-directed DNA polymerase</keyword>
<dbReference type="CDD" id="cd00140">
    <property type="entry name" value="beta_clamp"/>
    <property type="match status" value="1"/>
</dbReference>
<organism evidence="13 14">
    <name type="scientific">Candidatus Woykebacteria bacterium GWB1_45_5</name>
    <dbReference type="NCBI Taxonomy" id="1802592"/>
    <lineage>
        <taxon>Bacteria</taxon>
        <taxon>Candidatus Woykeibacteriota</taxon>
    </lineage>
</organism>
<name>A0A1G1W3A0_9BACT</name>
<evidence type="ECO:0000256" key="5">
    <source>
        <dbReference type="ARBA" id="ARBA00022695"/>
    </source>
</evidence>
<keyword evidence="6 9" id="KW-0235">DNA replication</keyword>
<dbReference type="InterPro" id="IPR046938">
    <property type="entry name" value="DNA_clamp_sf"/>
</dbReference>
<dbReference type="InterPro" id="IPR022635">
    <property type="entry name" value="DNA_polIII_beta_C"/>
</dbReference>
<evidence type="ECO:0000256" key="3">
    <source>
        <dbReference type="ARBA" id="ARBA00022490"/>
    </source>
</evidence>
<evidence type="ECO:0000256" key="1">
    <source>
        <dbReference type="ARBA" id="ARBA00004496"/>
    </source>
</evidence>
<dbReference type="PIRSF" id="PIRSF000804">
    <property type="entry name" value="DNA_pol_III_b"/>
    <property type="match status" value="1"/>
</dbReference>
<comment type="function">
    <text evidence="9">Confers DNA tethering and processivity to DNA polymerases and other proteins. Acts as a clamp, forming a ring around DNA (a reaction catalyzed by the clamp-loading complex) which diffuses in an ATP-independent manner freely and bidirectionally along dsDNA. Initially characterized for its ability to contact the catalytic subunit of DNA polymerase III (Pol III), a complex, multichain enzyme responsible for most of the replicative synthesis in bacteria; Pol III exhibits 3'-5' exonuclease proofreading activity. The beta chain is required for initiation of replication as well as for processivity of DNA replication.</text>
</comment>
<dbReference type="SUPFAM" id="SSF55979">
    <property type="entry name" value="DNA clamp"/>
    <property type="match status" value="3"/>
</dbReference>
<dbReference type="NCBIfam" id="TIGR00663">
    <property type="entry name" value="dnan"/>
    <property type="match status" value="1"/>
</dbReference>
<dbReference type="SMART" id="SM00480">
    <property type="entry name" value="POL3Bc"/>
    <property type="match status" value="1"/>
</dbReference>
<dbReference type="GO" id="GO:0003677">
    <property type="term" value="F:DNA binding"/>
    <property type="evidence" value="ECO:0007669"/>
    <property type="project" value="UniProtKB-UniRule"/>
</dbReference>
<dbReference type="GO" id="GO:0005737">
    <property type="term" value="C:cytoplasm"/>
    <property type="evidence" value="ECO:0007669"/>
    <property type="project" value="UniProtKB-SubCell"/>
</dbReference>
<evidence type="ECO:0000259" key="11">
    <source>
        <dbReference type="Pfam" id="PF02767"/>
    </source>
</evidence>
<keyword evidence="5 9" id="KW-0548">Nucleotidyltransferase</keyword>
<evidence type="ECO:0000256" key="6">
    <source>
        <dbReference type="ARBA" id="ARBA00022705"/>
    </source>
</evidence>
<dbReference type="GO" id="GO:0009360">
    <property type="term" value="C:DNA polymerase III complex"/>
    <property type="evidence" value="ECO:0007669"/>
    <property type="project" value="InterPro"/>
</dbReference>
<proteinExistence type="inferred from homology"/>
<reference evidence="13 14" key="1">
    <citation type="journal article" date="2016" name="Nat. Commun.">
        <title>Thousands of microbial genomes shed light on interconnected biogeochemical processes in an aquifer system.</title>
        <authorList>
            <person name="Anantharaman K."/>
            <person name="Brown C.T."/>
            <person name="Hug L.A."/>
            <person name="Sharon I."/>
            <person name="Castelle C.J."/>
            <person name="Probst A.J."/>
            <person name="Thomas B.C."/>
            <person name="Singh A."/>
            <person name="Wilkins M.J."/>
            <person name="Karaoz U."/>
            <person name="Brodie E.L."/>
            <person name="Williams K.H."/>
            <person name="Hubbard S.S."/>
            <person name="Banfield J.F."/>
        </authorList>
    </citation>
    <scope>NUCLEOTIDE SEQUENCE [LARGE SCALE GENOMIC DNA]</scope>
</reference>
<dbReference type="GO" id="GO:0006271">
    <property type="term" value="P:DNA strand elongation involved in DNA replication"/>
    <property type="evidence" value="ECO:0007669"/>
    <property type="project" value="TreeGrafter"/>
</dbReference>
<evidence type="ECO:0000256" key="2">
    <source>
        <dbReference type="ARBA" id="ARBA00010752"/>
    </source>
</evidence>
<dbReference type="EMBL" id="MHCO01000054">
    <property type="protein sequence ID" value="OGY22146.1"/>
    <property type="molecule type" value="Genomic_DNA"/>
</dbReference>
<evidence type="ECO:0000259" key="12">
    <source>
        <dbReference type="Pfam" id="PF02768"/>
    </source>
</evidence>
<dbReference type="Pfam" id="PF02768">
    <property type="entry name" value="DNA_pol3_beta_3"/>
    <property type="match status" value="1"/>
</dbReference>
<feature type="domain" description="DNA polymerase III beta sliding clamp N-terminal" evidence="10">
    <location>
        <begin position="1"/>
        <end position="117"/>
    </location>
</feature>
<evidence type="ECO:0000313" key="13">
    <source>
        <dbReference type="EMBL" id="OGY22146.1"/>
    </source>
</evidence>
<comment type="caution">
    <text evidence="13">The sequence shown here is derived from an EMBL/GenBank/DDBJ whole genome shotgun (WGS) entry which is preliminary data.</text>
</comment>
<evidence type="ECO:0000256" key="9">
    <source>
        <dbReference type="PIRNR" id="PIRNR000804"/>
    </source>
</evidence>
<comment type="similarity">
    <text evidence="2 9">Belongs to the beta sliding clamp family.</text>
</comment>
<evidence type="ECO:0000313" key="14">
    <source>
        <dbReference type="Proteomes" id="UP000178493"/>
    </source>
</evidence>
<dbReference type="Gene3D" id="3.70.10.10">
    <property type="match status" value="1"/>
</dbReference>
<dbReference type="InterPro" id="IPR001001">
    <property type="entry name" value="DNA_polIII_beta"/>
</dbReference>
<sequence length="366" mass="39610">MKVTVLKEHFLKAVSLVSQVINPRPNLPVLGNFLLEGKPGILQITATNLETTISQKIAVKVDEVGITTAPARLLVDLCQAASGERIRLETEKDNLLVKTDAAQASLPTISAAEFPSLAGFDQETSTIFERNIWQELVSSVVFCASSEGGRPILSGIFLRAEGGNLNVVATDGYRLAKKEMKMKGSLQAVVPARALSEANKALDAQEDESVEISTDKGKNQLRLQTKDLNITTRLLEGDYPNYEQIMPTSFVAKVRCPAKELSDAIKLTSLFAREVGNVVRLEVGDKTLKVSASTAQIGEAQTTLPASLDGEKLRVAFNSRFLLEALTALKSKEVYLSLSSATSAALLRGPENPNLVYLVMPVRIQS</sequence>
<comment type="subunit">
    <text evidence="9">Forms a ring-shaped head-to-tail homodimer around DNA.</text>
</comment>
<keyword evidence="8" id="KW-0238">DNA-binding</keyword>
<dbReference type="PANTHER" id="PTHR30478:SF0">
    <property type="entry name" value="BETA SLIDING CLAMP"/>
    <property type="match status" value="1"/>
</dbReference>
<dbReference type="GO" id="GO:0008408">
    <property type="term" value="F:3'-5' exonuclease activity"/>
    <property type="evidence" value="ECO:0007669"/>
    <property type="project" value="InterPro"/>
</dbReference>
<dbReference type="Gene3D" id="3.10.150.10">
    <property type="entry name" value="DNA Polymerase III, subunit A, domain 2"/>
    <property type="match status" value="1"/>
</dbReference>
<feature type="domain" description="DNA polymerase III beta sliding clamp C-terminal" evidence="12">
    <location>
        <begin position="244"/>
        <end position="363"/>
    </location>
</feature>
<evidence type="ECO:0000256" key="7">
    <source>
        <dbReference type="ARBA" id="ARBA00022932"/>
    </source>
</evidence>
<dbReference type="AlphaFoldDB" id="A0A1G1W3A0"/>
<dbReference type="Proteomes" id="UP000178493">
    <property type="component" value="Unassembled WGS sequence"/>
</dbReference>
<comment type="subcellular location">
    <subcellularLocation>
        <location evidence="1 9">Cytoplasm</location>
    </subcellularLocation>
</comment>
<evidence type="ECO:0000259" key="10">
    <source>
        <dbReference type="Pfam" id="PF00712"/>
    </source>
</evidence>
<evidence type="ECO:0000256" key="8">
    <source>
        <dbReference type="ARBA" id="ARBA00023125"/>
    </source>
</evidence>
<protein>
    <recommendedName>
        <fullName evidence="9">Beta sliding clamp</fullName>
    </recommendedName>
</protein>
<dbReference type="Pfam" id="PF02767">
    <property type="entry name" value="DNA_pol3_beta_2"/>
    <property type="match status" value="1"/>
</dbReference>